<evidence type="ECO:0000256" key="6">
    <source>
        <dbReference type="SAM" id="MobiDB-lite"/>
    </source>
</evidence>
<protein>
    <recommendedName>
        <fullName evidence="8">J domain-containing protein</fullName>
    </recommendedName>
</protein>
<evidence type="ECO:0000256" key="2">
    <source>
        <dbReference type="ARBA" id="ARBA00022553"/>
    </source>
</evidence>
<proteinExistence type="predicted"/>
<dbReference type="EMBL" id="HBIS01008729">
    <property type="protein sequence ID" value="CAE0613407.1"/>
    <property type="molecule type" value="Transcribed_RNA"/>
</dbReference>
<accession>A0A7S3UGD5</accession>
<dbReference type="AlphaFoldDB" id="A0A7S3UGD5"/>
<gene>
    <name evidence="7" type="ORF">PSAL00342_LOCUS7306</name>
</gene>
<evidence type="ECO:0000256" key="3">
    <source>
        <dbReference type="ARBA" id="ARBA00022737"/>
    </source>
</evidence>
<keyword evidence="4" id="KW-0040">ANK repeat</keyword>
<evidence type="ECO:0000256" key="5">
    <source>
        <dbReference type="ARBA" id="ARBA00023242"/>
    </source>
</evidence>
<keyword evidence="3" id="KW-0677">Repeat</keyword>
<evidence type="ECO:0000313" key="7">
    <source>
        <dbReference type="EMBL" id="CAE0613407.1"/>
    </source>
</evidence>
<dbReference type="GO" id="GO:0005634">
    <property type="term" value="C:nucleus"/>
    <property type="evidence" value="ECO:0007669"/>
    <property type="project" value="UniProtKB-SubCell"/>
</dbReference>
<dbReference type="InterPro" id="IPR038753">
    <property type="entry name" value="NFKBIL1"/>
</dbReference>
<keyword evidence="5" id="KW-0539">Nucleus</keyword>
<comment type="subcellular location">
    <subcellularLocation>
        <location evidence="1">Nucleus</location>
    </subcellularLocation>
</comment>
<feature type="region of interest" description="Disordered" evidence="6">
    <location>
        <begin position="1"/>
        <end position="35"/>
    </location>
</feature>
<evidence type="ECO:0000256" key="4">
    <source>
        <dbReference type="ARBA" id="ARBA00023043"/>
    </source>
</evidence>
<dbReference type="GO" id="GO:0043124">
    <property type="term" value="P:negative regulation of canonical NF-kappaB signal transduction"/>
    <property type="evidence" value="ECO:0007669"/>
    <property type="project" value="InterPro"/>
</dbReference>
<reference evidence="7" key="1">
    <citation type="submission" date="2021-01" db="EMBL/GenBank/DDBJ databases">
        <authorList>
            <person name="Corre E."/>
            <person name="Pelletier E."/>
            <person name="Niang G."/>
            <person name="Scheremetjew M."/>
            <person name="Finn R."/>
            <person name="Kale V."/>
            <person name="Holt S."/>
            <person name="Cochrane G."/>
            <person name="Meng A."/>
            <person name="Brown T."/>
            <person name="Cohen L."/>
        </authorList>
    </citation>
    <scope>NUCLEOTIDE SEQUENCE</scope>
    <source>
        <strain evidence="7">CCMP1897</strain>
    </source>
</reference>
<dbReference type="PANTHER" id="PTHR15263">
    <property type="entry name" value="I-KAPPA-B-LIKE PROTEIN IKBL"/>
    <property type="match status" value="1"/>
</dbReference>
<keyword evidence="2" id="KW-0597">Phosphoprotein</keyword>
<feature type="compositionally biased region" description="Basic and acidic residues" evidence="6">
    <location>
        <begin position="14"/>
        <end position="35"/>
    </location>
</feature>
<evidence type="ECO:0008006" key="8">
    <source>
        <dbReference type="Google" id="ProtNLM"/>
    </source>
</evidence>
<organism evidence="7">
    <name type="scientific">Picocystis salinarum</name>
    <dbReference type="NCBI Taxonomy" id="88271"/>
    <lineage>
        <taxon>Eukaryota</taxon>
        <taxon>Viridiplantae</taxon>
        <taxon>Chlorophyta</taxon>
        <taxon>Picocystophyceae</taxon>
        <taxon>Picocystales</taxon>
        <taxon>Picocystaceae</taxon>
        <taxon>Picocystis</taxon>
    </lineage>
</organism>
<name>A0A7S3UGD5_9CHLO</name>
<evidence type="ECO:0000256" key="1">
    <source>
        <dbReference type="ARBA" id="ARBA00004123"/>
    </source>
</evidence>
<dbReference type="PANTHER" id="PTHR15263:SF1">
    <property type="entry name" value="NF-KAPPA-B INHIBITOR-LIKE PROTEIN 1"/>
    <property type="match status" value="1"/>
</dbReference>
<sequence>MEGTSSEGSYDSEEERREAWKNQQKYRESVRKEVESQWRKLHEYRGRRENLRDMKIEMERMKIEMEWRDAWNFEEDVDEKERQERAARAASALERELERGADGRNGFAKQWQEHEQEWKAFTSISEQAVVLKSIPWPPCPFRLLSGMAAVLLGASEESRISIYDAHRKAYKMASLRWHPDKFLHKFGSQLENDEREEILQRVQHISQCINDSWDEIKGRNPA</sequence>